<name>T0IZP0_9SPHN</name>
<comment type="caution">
    <text evidence="2">The sequence shown here is derived from an EMBL/GenBank/DDBJ whole genome shotgun (WGS) entry which is preliminary data.</text>
</comment>
<dbReference type="InterPro" id="IPR036282">
    <property type="entry name" value="Glutathione-S-Trfase_C_sf"/>
</dbReference>
<organism evidence="2 3">
    <name type="scientific">Novosphingobium lindaniclasticum LE124</name>
    <dbReference type="NCBI Taxonomy" id="1096930"/>
    <lineage>
        <taxon>Bacteria</taxon>
        <taxon>Pseudomonadati</taxon>
        <taxon>Pseudomonadota</taxon>
        <taxon>Alphaproteobacteria</taxon>
        <taxon>Sphingomonadales</taxon>
        <taxon>Sphingomonadaceae</taxon>
        <taxon>Novosphingobium</taxon>
    </lineage>
</organism>
<dbReference type="InterPro" id="IPR036249">
    <property type="entry name" value="Thioredoxin-like_sf"/>
</dbReference>
<evidence type="ECO:0000259" key="1">
    <source>
        <dbReference type="PROSITE" id="PS50404"/>
    </source>
</evidence>
<keyword evidence="3" id="KW-1185">Reference proteome</keyword>
<reference evidence="2 3" key="1">
    <citation type="journal article" date="2013" name="Genome Announc.">
        <title>Genome Sequence of Novosphingobium lindaniclasticum LE124T, Isolated from a Hexachlorocyclohexane Dumpsite.</title>
        <authorList>
            <person name="Saxena A."/>
            <person name="Nayyar N."/>
            <person name="Sangwan N."/>
            <person name="Kumari R."/>
            <person name="Khurana J.P."/>
            <person name="Lal R."/>
        </authorList>
    </citation>
    <scope>NUCLEOTIDE SEQUENCE [LARGE SCALE GENOMIC DNA]</scope>
    <source>
        <strain evidence="2 3">LE124</strain>
    </source>
</reference>
<dbReference type="OrthoDB" id="7203409at2"/>
<dbReference type="Pfam" id="PF22119">
    <property type="entry name" value="GST_C_8"/>
    <property type="match status" value="1"/>
</dbReference>
<dbReference type="eggNOG" id="COG0625">
    <property type="taxonomic scope" value="Bacteria"/>
</dbReference>
<dbReference type="AlphaFoldDB" id="T0IZP0"/>
<dbReference type="InterPro" id="IPR004045">
    <property type="entry name" value="Glutathione_S-Trfase_N"/>
</dbReference>
<proteinExistence type="predicted"/>
<dbReference type="InterPro" id="IPR054761">
    <property type="entry name" value="GST_C_proteobact"/>
</dbReference>
<evidence type="ECO:0000313" key="3">
    <source>
        <dbReference type="Proteomes" id="UP000015527"/>
    </source>
</evidence>
<dbReference type="SUPFAM" id="SSF52833">
    <property type="entry name" value="Thioredoxin-like"/>
    <property type="match status" value="1"/>
</dbReference>
<dbReference type="EMBL" id="ATHL01000076">
    <property type="protein sequence ID" value="EQB15164.1"/>
    <property type="molecule type" value="Genomic_DNA"/>
</dbReference>
<dbReference type="PATRIC" id="fig|1096930.3.peg.2190"/>
<sequence length="232" mass="26242">MSDFDLYYWPVPFRGEFIRAILAFSGKTWTEHDAEEIGEIMARAPDRQDVPFMGPPVLVDNSQHFAIAQMPAIAFYLAETLDLLPTSRESRAATIKVVNDANDVIDELTLDGGREMWTQEKWRDFTPRLGRWMEIWEATGRKHGLGEDGGTLLGSDNPGLADIVTAVLWSTMSERFGRIRELLHRSAPCVASLTNRMMRMPSLARLSRTSRERYADAYCGGEIEKSLRKVAT</sequence>
<dbReference type="SUPFAM" id="SSF47616">
    <property type="entry name" value="GST C-terminal domain-like"/>
    <property type="match status" value="1"/>
</dbReference>
<gene>
    <name evidence="2" type="ORF">L284_11045</name>
</gene>
<dbReference type="Gene3D" id="1.20.1050.10">
    <property type="match status" value="1"/>
</dbReference>
<dbReference type="RefSeq" id="WP_021234056.1">
    <property type="nucleotide sequence ID" value="NZ_ATHL01000076.1"/>
</dbReference>
<evidence type="ECO:0000313" key="2">
    <source>
        <dbReference type="EMBL" id="EQB15164.1"/>
    </source>
</evidence>
<feature type="domain" description="GST N-terminal" evidence="1">
    <location>
        <begin position="2"/>
        <end position="85"/>
    </location>
</feature>
<dbReference type="PROSITE" id="PS50404">
    <property type="entry name" value="GST_NTER"/>
    <property type="match status" value="1"/>
</dbReference>
<protein>
    <recommendedName>
        <fullName evidence="1">GST N-terminal domain-containing protein</fullName>
    </recommendedName>
</protein>
<dbReference type="Gene3D" id="3.40.30.10">
    <property type="entry name" value="Glutaredoxin"/>
    <property type="match status" value="1"/>
</dbReference>
<accession>T0IZP0</accession>
<dbReference type="Proteomes" id="UP000015527">
    <property type="component" value="Unassembled WGS sequence"/>
</dbReference>